<evidence type="ECO:0000256" key="9">
    <source>
        <dbReference type="RuleBase" id="RU003357"/>
    </source>
</evidence>
<keyword evidence="5 9" id="KW-0798">TonB box</keyword>
<dbReference type="RefSeq" id="WP_377177006.1">
    <property type="nucleotide sequence ID" value="NZ_JBHTMY010000002.1"/>
</dbReference>
<dbReference type="Gene3D" id="2.170.130.10">
    <property type="entry name" value="TonB-dependent receptor, plug domain"/>
    <property type="match status" value="1"/>
</dbReference>
<comment type="caution">
    <text evidence="13">The sequence shown here is derived from an EMBL/GenBank/DDBJ whole genome shotgun (WGS) entry which is preliminary data.</text>
</comment>
<keyword evidence="4 8" id="KW-0812">Transmembrane</keyword>
<keyword evidence="14" id="KW-1185">Reference proteome</keyword>
<organism evidence="13 14">
    <name type="scientific">Namhaeicola litoreus</name>
    <dbReference type="NCBI Taxonomy" id="1052145"/>
    <lineage>
        <taxon>Bacteria</taxon>
        <taxon>Pseudomonadati</taxon>
        <taxon>Bacteroidota</taxon>
        <taxon>Flavobacteriia</taxon>
        <taxon>Flavobacteriales</taxon>
        <taxon>Flavobacteriaceae</taxon>
        <taxon>Namhaeicola</taxon>
    </lineage>
</organism>
<dbReference type="InterPro" id="IPR039426">
    <property type="entry name" value="TonB-dep_rcpt-like"/>
</dbReference>
<dbReference type="Pfam" id="PF13715">
    <property type="entry name" value="CarbopepD_reg_2"/>
    <property type="match status" value="1"/>
</dbReference>
<accession>A0ABW3XZU9</accession>
<evidence type="ECO:0000256" key="10">
    <source>
        <dbReference type="SAM" id="SignalP"/>
    </source>
</evidence>
<evidence type="ECO:0000313" key="14">
    <source>
        <dbReference type="Proteomes" id="UP001597201"/>
    </source>
</evidence>
<evidence type="ECO:0000313" key="13">
    <source>
        <dbReference type="EMBL" id="MFD1315083.1"/>
    </source>
</evidence>
<evidence type="ECO:0000256" key="5">
    <source>
        <dbReference type="ARBA" id="ARBA00023077"/>
    </source>
</evidence>
<evidence type="ECO:0000256" key="3">
    <source>
        <dbReference type="ARBA" id="ARBA00022452"/>
    </source>
</evidence>
<feature type="domain" description="TonB-dependent receptor plug" evidence="12">
    <location>
        <begin position="116"/>
        <end position="221"/>
    </location>
</feature>
<dbReference type="Proteomes" id="UP001597201">
    <property type="component" value="Unassembled WGS sequence"/>
</dbReference>
<dbReference type="InterPro" id="IPR023997">
    <property type="entry name" value="TonB-dep_OMP_SusC/RagA_CS"/>
</dbReference>
<dbReference type="EMBL" id="JBHTMY010000002">
    <property type="protein sequence ID" value="MFD1315083.1"/>
    <property type="molecule type" value="Genomic_DNA"/>
</dbReference>
<dbReference type="Gene3D" id="2.40.170.20">
    <property type="entry name" value="TonB-dependent receptor, beta-barrel domain"/>
    <property type="match status" value="1"/>
</dbReference>
<proteinExistence type="inferred from homology"/>
<feature type="signal peptide" evidence="10">
    <location>
        <begin position="1"/>
        <end position="21"/>
    </location>
</feature>
<dbReference type="SUPFAM" id="SSF56935">
    <property type="entry name" value="Porins"/>
    <property type="match status" value="1"/>
</dbReference>
<evidence type="ECO:0000256" key="1">
    <source>
        <dbReference type="ARBA" id="ARBA00004571"/>
    </source>
</evidence>
<sequence>MKSVKSYLVLLLLLVGGILHAQDRSISGKVLSGDDGLPLPGVNISVKGTMTGTSTDFDGAYTISVPDNSAVLQFSYVGFVAQEVLVGTQNEINLTLQADANQLDEVVVVGYGSVKKSDITGSVSSVKSEELNAFPVLNAEQALQGRAAGVAVQTKNGGEPGAPLDVTIRGNTSISASSSALLVVDGFVGATMPQAGDIESIEILKDASATAIYGSRGANGVIMVTTKKGRAGKMSVEFRSTYSSQNVSDELKMLNADEFATYYKQINPAYVQGTGNTDWQDAIYRNGNTQDYQLAFSGGTENLNYYISGNYFDQKGVIVNSGFNRFSILSNVDAKITDKFKVGLNVFGSRQKKEGVVTQAGSGGFGGGDVVSLAYRFNPDLPIYDENGNVTTKTIGDEVDNPFAVATMRTDDNTTDRYRANFYAEYEIISGLSFKTTFGFSSTNGMRGQFVPSTLPTSGGIQGGIANISNVKGTDVLSENYLTYNREIGKGNLTALAGYSYQKIRTERNAAGAQGFISNSVSYYNLGGGSTILTPSSSLSETEIVSLFGRLNYDYDDRFLFTFTARQDGSSNFAKNEKYAFFPSGAFAWRISNEEFLKENNTLSNLKLRLSYGLTGNPSIAPYQSLASYSDLYSVIGDTQANAVVPEQLANPDLKWETSYQGNIGLDFGFFQDRFNLSLDYYNIDTKDVILGDTSAPEYVGFLNSTSLKNIGEINNSGFEIALNARIISNEDFSWTADFNWARNRNEIKQLVNGDDIFLDASPGHFLQDETHVLREGEAVGQFWGYEYRGVNQGGDLPAGTASFGDDTAAGGELFTDLNDDGKIDTNDRKIIGDPNQDWTAGFNNTLRYKNFDLNIFFQGAYGGEIFNFNLLEAASGGDNATKDALRVWTPTNTDTDVPSAKVRAKRITDRFIYDGSYIRLKNLALGYNVPYDFTEKVGIENLRVSISGQNLLTFTDYPTDPEVSYRADGNQASNTNLGFDYGNYPNFKSVTFSLSVKF</sequence>
<dbReference type="InterPro" id="IPR000531">
    <property type="entry name" value="Beta-barrel_TonB"/>
</dbReference>
<dbReference type="Pfam" id="PF00593">
    <property type="entry name" value="TonB_dep_Rec_b-barrel"/>
    <property type="match status" value="1"/>
</dbReference>
<gene>
    <name evidence="13" type="ORF">ACFQ39_05600</name>
</gene>
<evidence type="ECO:0000256" key="2">
    <source>
        <dbReference type="ARBA" id="ARBA00022448"/>
    </source>
</evidence>
<evidence type="ECO:0000256" key="4">
    <source>
        <dbReference type="ARBA" id="ARBA00022692"/>
    </source>
</evidence>
<dbReference type="Pfam" id="PF07715">
    <property type="entry name" value="Plug"/>
    <property type="match status" value="1"/>
</dbReference>
<keyword evidence="7 8" id="KW-0998">Cell outer membrane</keyword>
<protein>
    <submittedName>
        <fullName evidence="13">SusC/RagA family TonB-linked outer membrane protein</fullName>
    </submittedName>
</protein>
<keyword evidence="2 8" id="KW-0813">Transport</keyword>
<dbReference type="InterPro" id="IPR008969">
    <property type="entry name" value="CarboxyPept-like_regulatory"/>
</dbReference>
<dbReference type="InterPro" id="IPR037066">
    <property type="entry name" value="Plug_dom_sf"/>
</dbReference>
<evidence type="ECO:0000259" key="11">
    <source>
        <dbReference type="Pfam" id="PF00593"/>
    </source>
</evidence>
<evidence type="ECO:0000256" key="7">
    <source>
        <dbReference type="ARBA" id="ARBA00023237"/>
    </source>
</evidence>
<evidence type="ECO:0000256" key="8">
    <source>
        <dbReference type="PROSITE-ProRule" id="PRU01360"/>
    </source>
</evidence>
<comment type="subcellular location">
    <subcellularLocation>
        <location evidence="1 8">Cell outer membrane</location>
        <topology evidence="1 8">Multi-pass membrane protein</topology>
    </subcellularLocation>
</comment>
<dbReference type="NCBIfam" id="TIGR04057">
    <property type="entry name" value="SusC_RagA_signa"/>
    <property type="match status" value="1"/>
</dbReference>
<dbReference type="SUPFAM" id="SSF49464">
    <property type="entry name" value="Carboxypeptidase regulatory domain-like"/>
    <property type="match status" value="1"/>
</dbReference>
<evidence type="ECO:0000256" key="6">
    <source>
        <dbReference type="ARBA" id="ARBA00023136"/>
    </source>
</evidence>
<dbReference type="InterPro" id="IPR023996">
    <property type="entry name" value="TonB-dep_OMP_SusC/RagA"/>
</dbReference>
<dbReference type="Gene3D" id="2.60.40.1120">
    <property type="entry name" value="Carboxypeptidase-like, regulatory domain"/>
    <property type="match status" value="1"/>
</dbReference>
<dbReference type="InterPro" id="IPR036942">
    <property type="entry name" value="Beta-barrel_TonB_sf"/>
</dbReference>
<feature type="chain" id="PRO_5046519002" evidence="10">
    <location>
        <begin position="22"/>
        <end position="999"/>
    </location>
</feature>
<comment type="similarity">
    <text evidence="8 9">Belongs to the TonB-dependent receptor family.</text>
</comment>
<name>A0ABW3XZU9_9FLAO</name>
<reference evidence="14" key="1">
    <citation type="journal article" date="2019" name="Int. J. Syst. Evol. Microbiol.">
        <title>The Global Catalogue of Microorganisms (GCM) 10K type strain sequencing project: providing services to taxonomists for standard genome sequencing and annotation.</title>
        <authorList>
            <consortium name="The Broad Institute Genomics Platform"/>
            <consortium name="The Broad Institute Genome Sequencing Center for Infectious Disease"/>
            <person name="Wu L."/>
            <person name="Ma J."/>
        </authorList>
    </citation>
    <scope>NUCLEOTIDE SEQUENCE [LARGE SCALE GENOMIC DNA]</scope>
    <source>
        <strain evidence="14">CCUG 61485</strain>
    </source>
</reference>
<keyword evidence="3 8" id="KW-1134">Transmembrane beta strand</keyword>
<evidence type="ECO:0000259" key="12">
    <source>
        <dbReference type="Pfam" id="PF07715"/>
    </source>
</evidence>
<dbReference type="InterPro" id="IPR012910">
    <property type="entry name" value="Plug_dom"/>
</dbReference>
<dbReference type="PROSITE" id="PS52016">
    <property type="entry name" value="TONB_DEPENDENT_REC_3"/>
    <property type="match status" value="1"/>
</dbReference>
<keyword evidence="6 8" id="KW-0472">Membrane</keyword>
<keyword evidence="10" id="KW-0732">Signal</keyword>
<dbReference type="NCBIfam" id="TIGR04056">
    <property type="entry name" value="OMP_RagA_SusC"/>
    <property type="match status" value="1"/>
</dbReference>
<feature type="domain" description="TonB-dependent receptor-like beta-barrel" evidence="11">
    <location>
        <begin position="372"/>
        <end position="952"/>
    </location>
</feature>